<reference evidence="2 3" key="1">
    <citation type="journal article" date="2012" name="Genome Biol.">
        <title>Genome and low-iron response of an oceanic diatom adapted to chronic iron limitation.</title>
        <authorList>
            <person name="Lommer M."/>
            <person name="Specht M."/>
            <person name="Roy A.S."/>
            <person name="Kraemer L."/>
            <person name="Andreson R."/>
            <person name="Gutowska M.A."/>
            <person name="Wolf J."/>
            <person name="Bergner S.V."/>
            <person name="Schilhabel M.B."/>
            <person name="Klostermeier U.C."/>
            <person name="Beiko R.G."/>
            <person name="Rosenstiel P."/>
            <person name="Hippler M."/>
            <person name="Laroche J."/>
        </authorList>
    </citation>
    <scope>NUCLEOTIDE SEQUENCE [LARGE SCALE GENOMIC DNA]</scope>
    <source>
        <strain evidence="2 3">CCMP1005</strain>
    </source>
</reference>
<evidence type="ECO:0000313" key="2">
    <source>
        <dbReference type="EMBL" id="EJK73165.1"/>
    </source>
</evidence>
<name>K0T671_THAOC</name>
<feature type="compositionally biased region" description="Basic and acidic residues" evidence="1">
    <location>
        <begin position="206"/>
        <end position="219"/>
    </location>
</feature>
<feature type="region of interest" description="Disordered" evidence="1">
    <location>
        <begin position="127"/>
        <end position="245"/>
    </location>
</feature>
<dbReference type="Proteomes" id="UP000266841">
    <property type="component" value="Unassembled WGS sequence"/>
</dbReference>
<accession>K0T671</accession>
<feature type="region of interest" description="Disordered" evidence="1">
    <location>
        <begin position="1"/>
        <end position="46"/>
    </location>
</feature>
<protein>
    <submittedName>
        <fullName evidence="2">Uncharacterized protein</fullName>
    </submittedName>
</protein>
<dbReference type="EMBL" id="AGNL01004755">
    <property type="protein sequence ID" value="EJK73165.1"/>
    <property type="molecule type" value="Genomic_DNA"/>
</dbReference>
<dbReference type="AlphaFoldDB" id="K0T671"/>
<evidence type="ECO:0000313" key="3">
    <source>
        <dbReference type="Proteomes" id="UP000266841"/>
    </source>
</evidence>
<gene>
    <name evidence="2" type="ORF">THAOC_05228</name>
</gene>
<feature type="compositionally biased region" description="Basic and acidic residues" evidence="1">
    <location>
        <begin position="162"/>
        <end position="172"/>
    </location>
</feature>
<evidence type="ECO:0000256" key="1">
    <source>
        <dbReference type="SAM" id="MobiDB-lite"/>
    </source>
</evidence>
<sequence>KDANFGLREKPATAGGHRSNQTARPPARPRGPSKKRQRGNASASRNDMNVTACCLLHTTGGWGQQQRLDEAQLQQQRFGGDAVSQPDDTLVCDVLLSEQPERRLASTSTPVYAAACWRVRESVRQRSPRDPFNDLLRNGGKKSERPQPNLLESPVVLLQDLAPKDDGPREPENISQSMPLSFRPGLRRASSCDGRQQQGFARFRQVGRERERGPRRDGNRVLNSTGHFSKAPSKKRRRDIIVIDD</sequence>
<comment type="caution">
    <text evidence="2">The sequence shown here is derived from an EMBL/GenBank/DDBJ whole genome shotgun (WGS) entry which is preliminary data.</text>
</comment>
<proteinExistence type="predicted"/>
<feature type="non-terminal residue" evidence="2">
    <location>
        <position position="1"/>
    </location>
</feature>
<organism evidence="2 3">
    <name type="scientific">Thalassiosira oceanica</name>
    <name type="common">Marine diatom</name>
    <dbReference type="NCBI Taxonomy" id="159749"/>
    <lineage>
        <taxon>Eukaryota</taxon>
        <taxon>Sar</taxon>
        <taxon>Stramenopiles</taxon>
        <taxon>Ochrophyta</taxon>
        <taxon>Bacillariophyta</taxon>
        <taxon>Coscinodiscophyceae</taxon>
        <taxon>Thalassiosirophycidae</taxon>
        <taxon>Thalassiosirales</taxon>
        <taxon>Thalassiosiraceae</taxon>
        <taxon>Thalassiosira</taxon>
    </lineage>
</organism>
<feature type="compositionally biased region" description="Basic and acidic residues" evidence="1">
    <location>
        <begin position="1"/>
        <end position="11"/>
    </location>
</feature>
<feature type="compositionally biased region" description="Low complexity" evidence="1">
    <location>
        <begin position="194"/>
        <end position="204"/>
    </location>
</feature>
<keyword evidence="3" id="KW-1185">Reference proteome</keyword>